<dbReference type="STRING" id="390241.SAMN04488023_119102"/>
<proteinExistence type="predicted"/>
<feature type="chain" id="PRO_5011749572" description="DUF3347 domain-containing protein" evidence="1">
    <location>
        <begin position="22"/>
        <end position="178"/>
    </location>
</feature>
<evidence type="ECO:0000259" key="2">
    <source>
        <dbReference type="Pfam" id="PF11827"/>
    </source>
</evidence>
<dbReference type="InterPro" id="IPR021782">
    <property type="entry name" value="DUF3347"/>
</dbReference>
<evidence type="ECO:0000313" key="3">
    <source>
        <dbReference type="EMBL" id="SER88729.1"/>
    </source>
</evidence>
<dbReference type="AlphaFoldDB" id="A0A1H9SWH2"/>
<keyword evidence="4" id="KW-1185">Reference proteome</keyword>
<evidence type="ECO:0000256" key="1">
    <source>
        <dbReference type="SAM" id="SignalP"/>
    </source>
</evidence>
<dbReference type="OrthoDB" id="5513217at2"/>
<organism evidence="3 4">
    <name type="scientific">Pedobacter rhizosphaerae</name>
    <dbReference type="NCBI Taxonomy" id="390241"/>
    <lineage>
        <taxon>Bacteria</taxon>
        <taxon>Pseudomonadati</taxon>
        <taxon>Bacteroidota</taxon>
        <taxon>Sphingobacteriia</taxon>
        <taxon>Sphingobacteriales</taxon>
        <taxon>Sphingobacteriaceae</taxon>
        <taxon>Pedobacter</taxon>
    </lineage>
</organism>
<accession>A0A1H9SWH2</accession>
<sequence>MKNYILLMIMSLVGISYSAVAQFNASAQEVATPELAKQREEQKKVIVVGYLKIKNSLVISDSKKTATSASEFSEAIGKFKLKKLTADEMNAAALARRIIKQMADSIVIAPSIGHQRKPMEGLSLQFWSIIEKVKPENFTLYLNKCPKMAGTWISDDKKIENPYSPKDMLTCGEVIDEK</sequence>
<reference evidence="3 4" key="1">
    <citation type="submission" date="2016-10" db="EMBL/GenBank/DDBJ databases">
        <authorList>
            <person name="de Groot N.N."/>
        </authorList>
    </citation>
    <scope>NUCLEOTIDE SEQUENCE [LARGE SCALE GENOMIC DNA]</scope>
    <source>
        <strain evidence="3 4">DSM 18610</strain>
    </source>
</reference>
<dbReference type="Proteomes" id="UP000199572">
    <property type="component" value="Unassembled WGS sequence"/>
</dbReference>
<dbReference type="EMBL" id="FOGG01000019">
    <property type="protein sequence ID" value="SER88729.1"/>
    <property type="molecule type" value="Genomic_DNA"/>
</dbReference>
<protein>
    <recommendedName>
        <fullName evidence="2">DUF3347 domain-containing protein</fullName>
    </recommendedName>
</protein>
<name>A0A1H9SWH2_9SPHI</name>
<feature type="domain" description="DUF3347" evidence="2">
    <location>
        <begin position="47"/>
        <end position="136"/>
    </location>
</feature>
<dbReference type="Pfam" id="PF11827">
    <property type="entry name" value="DUF3347"/>
    <property type="match status" value="1"/>
</dbReference>
<evidence type="ECO:0000313" key="4">
    <source>
        <dbReference type="Proteomes" id="UP000199572"/>
    </source>
</evidence>
<gene>
    <name evidence="3" type="ORF">SAMN04488023_119102</name>
</gene>
<keyword evidence="1" id="KW-0732">Signal</keyword>
<dbReference type="RefSeq" id="WP_090885921.1">
    <property type="nucleotide sequence ID" value="NZ_FOGG01000019.1"/>
</dbReference>
<feature type="signal peptide" evidence="1">
    <location>
        <begin position="1"/>
        <end position="21"/>
    </location>
</feature>